<dbReference type="InterPro" id="IPR023346">
    <property type="entry name" value="Lysozyme-like_dom_sf"/>
</dbReference>
<protein>
    <submittedName>
        <fullName evidence="2">Lytic transglycosylase domain-containing protein</fullName>
    </submittedName>
</protein>
<name>A0ABY5X7X9_ERWPY</name>
<dbReference type="CDD" id="cd13400">
    <property type="entry name" value="LT_IagB-like"/>
    <property type="match status" value="1"/>
</dbReference>
<reference evidence="2" key="1">
    <citation type="submission" date="2022-07" db="EMBL/GenBank/DDBJ databases">
        <title>Genetic diversity of Erwinia pyrifoliae.</title>
        <authorList>
            <person name="Park D.S."/>
            <person name="Ham H."/>
        </authorList>
    </citation>
    <scope>NUCLEOTIDE SEQUENCE</scope>
    <source>
        <strain evidence="2">CP201486</strain>
    </source>
</reference>
<accession>A0ABY5X7X9</accession>
<feature type="domain" description="Transglycosylase SLT" evidence="1">
    <location>
        <begin position="19"/>
        <end position="139"/>
    </location>
</feature>
<dbReference type="Proteomes" id="UP001058553">
    <property type="component" value="Chromosome"/>
</dbReference>
<organism evidence="2 3">
    <name type="scientific">Erwinia pyrifoliae</name>
    <dbReference type="NCBI Taxonomy" id="79967"/>
    <lineage>
        <taxon>Bacteria</taxon>
        <taxon>Pseudomonadati</taxon>
        <taxon>Pseudomonadota</taxon>
        <taxon>Gammaproteobacteria</taxon>
        <taxon>Enterobacterales</taxon>
        <taxon>Erwiniaceae</taxon>
        <taxon>Erwinia</taxon>
    </lineage>
</organism>
<sequence>MGFIFAFFLPVAAADSSFCYASAGQRYHIAPDLLRAIGLVESHENSLSQGVNRDSRGRVVSRDFGLMQINDRHLAELRRLGIVDSSNELLSRPCLNIQIGAWILARHLRLCGNTWQCLGSYNAGFSRKNKTRRQQYAQRVYKVWRDLRSQQWRGNKQ</sequence>
<evidence type="ECO:0000259" key="1">
    <source>
        <dbReference type="Pfam" id="PF01464"/>
    </source>
</evidence>
<proteinExistence type="predicted"/>
<evidence type="ECO:0000313" key="2">
    <source>
        <dbReference type="EMBL" id="UWS33245.1"/>
    </source>
</evidence>
<dbReference type="SUPFAM" id="SSF53955">
    <property type="entry name" value="Lysozyme-like"/>
    <property type="match status" value="1"/>
</dbReference>
<dbReference type="GeneID" id="92235649"/>
<dbReference type="EMBL" id="CP103445">
    <property type="protein sequence ID" value="UWS33245.1"/>
    <property type="molecule type" value="Genomic_DNA"/>
</dbReference>
<evidence type="ECO:0000313" key="3">
    <source>
        <dbReference type="Proteomes" id="UP001058553"/>
    </source>
</evidence>
<dbReference type="InterPro" id="IPR008258">
    <property type="entry name" value="Transglycosylase_SLT_dom_1"/>
</dbReference>
<gene>
    <name evidence="2" type="ORF">NYP84_16920</name>
</gene>
<dbReference type="RefSeq" id="WP_226060679.1">
    <property type="nucleotide sequence ID" value="NZ_CP023567.1"/>
</dbReference>
<dbReference type="Pfam" id="PF01464">
    <property type="entry name" value="SLT"/>
    <property type="match status" value="1"/>
</dbReference>
<keyword evidence="3" id="KW-1185">Reference proteome</keyword>
<dbReference type="Gene3D" id="1.10.530.10">
    <property type="match status" value="1"/>
</dbReference>